<feature type="compositionally biased region" description="Basic and acidic residues" evidence="5">
    <location>
        <begin position="1142"/>
        <end position="1164"/>
    </location>
</feature>
<dbReference type="Gene3D" id="3.30.470.160">
    <property type="entry name" value="Inositol polyphosphate kinase"/>
    <property type="match status" value="1"/>
</dbReference>
<dbReference type="AlphaFoldDB" id="A0A2P7Z1D9"/>
<feature type="compositionally biased region" description="Basic and acidic residues" evidence="5">
    <location>
        <begin position="798"/>
        <end position="810"/>
    </location>
</feature>
<dbReference type="GO" id="GO:0046854">
    <property type="term" value="P:phosphatidylinositol phosphate biosynthetic process"/>
    <property type="evidence" value="ECO:0007669"/>
    <property type="project" value="TreeGrafter"/>
</dbReference>
<feature type="compositionally biased region" description="Low complexity" evidence="5">
    <location>
        <begin position="484"/>
        <end position="495"/>
    </location>
</feature>
<feature type="region of interest" description="Disordered" evidence="5">
    <location>
        <begin position="483"/>
        <end position="534"/>
    </location>
</feature>
<evidence type="ECO:0000313" key="7">
    <source>
        <dbReference type="Proteomes" id="UP000243723"/>
    </source>
</evidence>
<feature type="compositionally biased region" description="Basic and acidic residues" evidence="5">
    <location>
        <begin position="343"/>
        <end position="360"/>
    </location>
</feature>
<feature type="compositionally biased region" description="Basic and acidic residues" evidence="5">
    <location>
        <begin position="417"/>
        <end position="429"/>
    </location>
</feature>
<feature type="compositionally biased region" description="Low complexity" evidence="5">
    <location>
        <begin position="257"/>
        <end position="266"/>
    </location>
</feature>
<dbReference type="EMBL" id="NHZQ01000335">
    <property type="protein sequence ID" value="PSK42036.1"/>
    <property type="molecule type" value="Genomic_DNA"/>
</dbReference>
<dbReference type="OrthoDB" id="2573163at2759"/>
<dbReference type="GO" id="GO:0000824">
    <property type="term" value="F:inositol-1,4,5,6-tetrakisphosphate 3-kinase activity"/>
    <property type="evidence" value="ECO:0007669"/>
    <property type="project" value="TreeGrafter"/>
</dbReference>
<feature type="compositionally biased region" description="Low complexity" evidence="5">
    <location>
        <begin position="719"/>
        <end position="730"/>
    </location>
</feature>
<feature type="compositionally biased region" description="Basic and acidic residues" evidence="5">
    <location>
        <begin position="240"/>
        <end position="256"/>
    </location>
</feature>
<feature type="compositionally biased region" description="Basic and acidic residues" evidence="5">
    <location>
        <begin position="68"/>
        <end position="79"/>
    </location>
</feature>
<dbReference type="STRING" id="40998.A0A2P7Z1D9"/>
<keyword evidence="3 4" id="KW-0418">Kinase</keyword>
<feature type="compositionally biased region" description="Basic and acidic residues" evidence="5">
    <location>
        <begin position="698"/>
        <end position="718"/>
    </location>
</feature>
<dbReference type="InterPro" id="IPR038286">
    <property type="entry name" value="IPK_sf"/>
</dbReference>
<dbReference type="InterPro" id="IPR005522">
    <property type="entry name" value="IPK"/>
</dbReference>
<evidence type="ECO:0000256" key="2">
    <source>
        <dbReference type="ARBA" id="ARBA00022679"/>
    </source>
</evidence>
<sequence length="1243" mass="139220">MSCRAPDDTSPTVKPLARSRTVPYTTPVPGTAERNADVRGSVRSVTFAPTHEDDEPRPVTASRTGLDSGRRSPYLKEQDDMATMPTETIAGVHLLPSHASAALPFPLQAADLFQKLPIRPAPAQSHIFHTRKSSMDDRETSPRQIATPPPSRNGLRPQTTSHLAIHSSPEDILNNPARSRYRSWRQGNAKLDGMTIRESQSRTVLEDGTELDQRIDAKMPKPELGTNVRSRKTSHYLGIFKDEDNLHRVRPDELPRRPSTSGSSSPSKRDQTPDEEHDDERIPPREAAAARDNLDRSSLPSRQASVSKERSRPPKVTERAPQIIPSNLLEDIRNHGRVITNKPRRESLEKSAKAKSVKDVPTVKDLRLESLSLEELDEEDSSDKEHITSALYYPHQGLASRPLIEEDERSPEEDVEDLRPDRTDDEPLKRVTSQQEEDRQDHVEIALVTEEEKQFLQGNLPASRHPSEEDLDVGNLKHSDFYQSESELSSDYESSVTNEDDLTPTATPKQGGGFPRRLSDVASKGHRKQPSVGAVELKPFDHQVGGHTTVYSFSRQAVCKQLNSRENEFYETVESFHPELLGFLPRYIGVLNVTYTKPSKSRRKKPNATSGDHENGYVTDYGQESNAEISDAPESQCPIKLPKKAPRVFSQSQRRTPIPQVRLNNNTHLLPEGLFGRQKPASPEPNDKELDSSWVEMYRQKFGDSPRESSELERREHSTSSSSSRLPPSRGTTTVNIDLQKQVFKDVFSPPVIHRHEKRSRGRNFRSLKRSANTDIREKDIPPILQERRSSADVLAIGKEKERSPPDQTRKLALRNSSGLDQVSSAMLRGSPVEKLKIEHDTTSFDNHSADDRLDTDPKPRKPLRRRHSGGGLRRKKAAEVDGTRGDLEYHEEDGYRGDIEEAVFPIEDLASPLLSNAKPATSTPHRPSHSHSPSLNGRPKSPIQTRTKPQPHPLEQQDTPSLGPAIDLRSPAEPDSSGRIEHFILLEDLTAGMIHPCVLDLKMGTRQYGIYADGAKRKSQQRKCRSTTSASLGVRVCGMQVWNVVSQNNLFEDKYFGRDLKAGREFEGALKRYFFDGIGHKEASRHIPTLLRKLAELEGMIRGLPGYRFYGTSLLLIYDRGQSGDENDSSAGGSAASSGKENGDSHHIREKRNGHSKDSHIGRRGRELQVKLVDFANCVTAEDREELRDAPCPPRDIDGVDRGYLRGLRTLRKYFGRILESLTGEKVNVGADGEEREGDVST</sequence>
<dbReference type="SUPFAM" id="SSF56104">
    <property type="entry name" value="SAICAR synthase-like"/>
    <property type="match status" value="1"/>
</dbReference>
<feature type="region of interest" description="Disordered" evidence="5">
    <location>
        <begin position="373"/>
        <end position="440"/>
    </location>
</feature>
<feature type="compositionally biased region" description="Polar residues" evidence="5">
    <location>
        <begin position="296"/>
        <end position="306"/>
    </location>
</feature>
<organism evidence="6 7">
    <name type="scientific">Elsinoe australis</name>
    <dbReference type="NCBI Taxonomy" id="40998"/>
    <lineage>
        <taxon>Eukaryota</taxon>
        <taxon>Fungi</taxon>
        <taxon>Dikarya</taxon>
        <taxon>Ascomycota</taxon>
        <taxon>Pezizomycotina</taxon>
        <taxon>Dothideomycetes</taxon>
        <taxon>Dothideomycetidae</taxon>
        <taxon>Myriangiales</taxon>
        <taxon>Elsinoaceae</taxon>
        <taxon>Elsinoe</taxon>
    </lineage>
</organism>
<comment type="caution">
    <text evidence="6">The sequence shown here is derived from an EMBL/GenBank/DDBJ whole genome shotgun (WGS) entry which is preliminary data.</text>
</comment>
<feature type="region of interest" description="Disordered" evidence="5">
    <location>
        <begin position="597"/>
        <end position="733"/>
    </location>
</feature>
<comment type="similarity">
    <text evidence="1 4">Belongs to the inositol phosphokinase (IPK) family.</text>
</comment>
<dbReference type="PANTHER" id="PTHR12400:SF21">
    <property type="entry name" value="KINASE"/>
    <property type="match status" value="1"/>
</dbReference>
<keyword evidence="2 4" id="KW-0808">Transferase</keyword>
<dbReference type="GO" id="GO:0008440">
    <property type="term" value="F:inositol-1,4,5-trisphosphate 3-kinase activity"/>
    <property type="evidence" value="ECO:0007669"/>
    <property type="project" value="TreeGrafter"/>
</dbReference>
<accession>A0A2P7Z1D9</accession>
<feature type="compositionally biased region" description="Basic residues" evidence="5">
    <location>
        <begin position="757"/>
        <end position="769"/>
    </location>
</feature>
<feature type="compositionally biased region" description="Low complexity" evidence="5">
    <location>
        <begin position="1130"/>
        <end position="1140"/>
    </location>
</feature>
<feature type="region of interest" description="Disordered" evidence="5">
    <location>
        <begin position="123"/>
        <end position="158"/>
    </location>
</feature>
<feature type="region of interest" description="Disordered" evidence="5">
    <location>
        <begin position="757"/>
        <end position="818"/>
    </location>
</feature>
<evidence type="ECO:0000256" key="4">
    <source>
        <dbReference type="RuleBase" id="RU363090"/>
    </source>
</evidence>
<feature type="compositionally biased region" description="Basic and acidic residues" evidence="5">
    <location>
        <begin position="267"/>
        <end position="295"/>
    </location>
</feature>
<feature type="compositionally biased region" description="Basic and acidic residues" evidence="5">
    <location>
        <begin position="878"/>
        <end position="895"/>
    </location>
</feature>
<reference evidence="6 7" key="1">
    <citation type="submission" date="2017-05" db="EMBL/GenBank/DDBJ databases">
        <title>Draft genome sequence of Elsinoe australis.</title>
        <authorList>
            <person name="Cheng Q."/>
        </authorList>
    </citation>
    <scope>NUCLEOTIDE SEQUENCE [LARGE SCALE GENOMIC DNA]</scope>
    <source>
        <strain evidence="6 7">NL1</strain>
    </source>
</reference>
<feature type="region of interest" description="Disordered" evidence="5">
    <location>
        <begin position="916"/>
        <end position="977"/>
    </location>
</feature>
<dbReference type="PANTHER" id="PTHR12400">
    <property type="entry name" value="INOSITOL POLYPHOSPHATE KINASE"/>
    <property type="match status" value="1"/>
</dbReference>
<evidence type="ECO:0000256" key="3">
    <source>
        <dbReference type="ARBA" id="ARBA00022777"/>
    </source>
</evidence>
<gene>
    <name evidence="6" type="ORF">B9Z65_3950</name>
</gene>
<feature type="compositionally biased region" description="Basic and acidic residues" evidence="5">
    <location>
        <begin position="775"/>
        <end position="791"/>
    </location>
</feature>
<feature type="compositionally biased region" description="Acidic residues" evidence="5">
    <location>
        <begin position="405"/>
        <end position="416"/>
    </location>
</feature>
<dbReference type="Pfam" id="PF03770">
    <property type="entry name" value="IPK"/>
    <property type="match status" value="1"/>
</dbReference>
<evidence type="ECO:0000313" key="6">
    <source>
        <dbReference type="EMBL" id="PSK42036.1"/>
    </source>
</evidence>
<feature type="region of interest" description="Disordered" evidence="5">
    <location>
        <begin position="1127"/>
        <end position="1164"/>
    </location>
</feature>
<dbReference type="GO" id="GO:0005737">
    <property type="term" value="C:cytoplasm"/>
    <property type="evidence" value="ECO:0007669"/>
    <property type="project" value="TreeGrafter"/>
</dbReference>
<feature type="compositionally biased region" description="Acidic residues" evidence="5">
    <location>
        <begin position="373"/>
        <end position="382"/>
    </location>
</feature>
<feature type="compositionally biased region" description="Basic residues" evidence="5">
    <location>
        <begin position="861"/>
        <end position="877"/>
    </location>
</feature>
<feature type="region of interest" description="Disordered" evidence="5">
    <location>
        <begin position="235"/>
        <end position="360"/>
    </location>
</feature>
<dbReference type="EC" id="2.7.-.-" evidence="4"/>
<proteinExistence type="inferred from homology"/>
<protein>
    <recommendedName>
        <fullName evidence="4">Kinase</fullName>
        <ecNumber evidence="4">2.7.-.-</ecNumber>
    </recommendedName>
</protein>
<feature type="region of interest" description="Disordered" evidence="5">
    <location>
        <begin position="841"/>
        <end position="895"/>
    </location>
</feature>
<dbReference type="GO" id="GO:0005634">
    <property type="term" value="C:nucleus"/>
    <property type="evidence" value="ECO:0007669"/>
    <property type="project" value="TreeGrafter"/>
</dbReference>
<evidence type="ECO:0000256" key="5">
    <source>
        <dbReference type="SAM" id="MobiDB-lite"/>
    </source>
</evidence>
<dbReference type="Proteomes" id="UP000243723">
    <property type="component" value="Unassembled WGS sequence"/>
</dbReference>
<keyword evidence="7" id="KW-1185">Reference proteome</keyword>
<name>A0A2P7Z1D9_9PEZI</name>
<dbReference type="GO" id="GO:0032958">
    <property type="term" value="P:inositol phosphate biosynthetic process"/>
    <property type="evidence" value="ECO:0007669"/>
    <property type="project" value="InterPro"/>
</dbReference>
<feature type="region of interest" description="Disordered" evidence="5">
    <location>
        <begin position="1"/>
        <end position="80"/>
    </location>
</feature>
<evidence type="ECO:0000256" key="1">
    <source>
        <dbReference type="ARBA" id="ARBA00007374"/>
    </source>
</evidence>
<feature type="compositionally biased region" description="Low complexity" evidence="5">
    <location>
        <begin position="922"/>
        <end position="935"/>
    </location>
</feature>
<feature type="compositionally biased region" description="Basic and acidic residues" evidence="5">
    <location>
        <begin position="307"/>
        <end position="318"/>
    </location>
</feature>
<feature type="compositionally biased region" description="Basic and acidic residues" evidence="5">
    <location>
        <begin position="841"/>
        <end position="860"/>
    </location>
</feature>